<accession>A0ABS8A3K7</accession>
<dbReference type="Gene3D" id="3.40.50.410">
    <property type="entry name" value="von Willebrand factor, type A domain"/>
    <property type="match status" value="1"/>
</dbReference>
<protein>
    <submittedName>
        <fullName evidence="2">Cadherin-like domain-containing protein</fullName>
    </submittedName>
</protein>
<dbReference type="InterPro" id="IPR036465">
    <property type="entry name" value="vWFA_dom_sf"/>
</dbReference>
<dbReference type="Gene3D" id="2.60.40.3440">
    <property type="match status" value="2"/>
</dbReference>
<dbReference type="RefSeq" id="WP_225688957.1">
    <property type="nucleotide sequence ID" value="NZ_JAERSE020000003.1"/>
</dbReference>
<dbReference type="Pfam" id="PF17963">
    <property type="entry name" value="Big_9"/>
    <property type="match status" value="2"/>
</dbReference>
<dbReference type="Proteomes" id="UP000618240">
    <property type="component" value="Unassembled WGS sequence"/>
</dbReference>
<evidence type="ECO:0000313" key="3">
    <source>
        <dbReference type="Proteomes" id="UP000618240"/>
    </source>
</evidence>
<dbReference type="EMBL" id="JAERSE020000003">
    <property type="protein sequence ID" value="MCA6067898.1"/>
    <property type="molecule type" value="Genomic_DNA"/>
</dbReference>
<feature type="domain" description="VWFA" evidence="1">
    <location>
        <begin position="850"/>
        <end position="1076"/>
    </location>
</feature>
<evidence type="ECO:0000259" key="1">
    <source>
        <dbReference type="PROSITE" id="PS50234"/>
    </source>
</evidence>
<sequence>MNTKLENITTQYRKFNENQALTEGQLNEFIDYFEDQDRLSRTRLSGVGLVCGFESTYSDLTLLPTKKDSQPVKDSVLDNLNTLLITQGAGVTTDGDLITLRKKISSPSEVDINFESMRYKYYREYEDTIRYKHFRIDGKQVPLLEVITQNEFDLLNDKTGFKELSFIRNIYDKIIILYLESYSNDESPCEDADCDNTGAEQVSNLKVLLADSQVVTDLLSKGDAKDTIYNVHNAYEDLYDHLPKIEAKRVILDATVKNSSNLRERFQAANTVIGDLSDGFNAIAATFNISVDLKGESLSRKLKSLLEDADSKFDDYQYRYDLLKDLIDTYNEIKGLILDLNAECCPGVASFPKHLMLGPVGATLKLGEYTRFRHGFYNSPVTTNDDENYERIIMLANRFVQKINGFQTYIGPVKITPSNLYVRLGDKAIPYYYNVDQSLLEKWNFEKTKTDRETYNLSYHTANLATDDYVQNPLNYNIDNNDFYRVEGHLTLPFETAYQNIIDLKKQYGLAFDVTVLLLNEGEKTERALTTTTELKTVSIEGLRKQLISISSDISREKGDTKAALLNLSKIDTQLKLLNKVEFAKATGVEGDVTVVKEDPRKEEIATELLSEFLERKSGLEHRAGVEPGGSLVLIAVSAEDNQVIADFSLPYLCCSKEKPNVPPIATDDKASCMLGKTVIISVLDNDYDADNDILTVVKKSDPTHGTVVLNSNGTFTYTHNGTANLEDSFKYCVNDGKNDSNIATVFINIKSAPVAVNDHASTSIGGSVNIDVKDNDYDLGNTPLIVFIKTQPTYGTAVLNGDGTIKYTHNGSVNLTDSFTYYINDGELDSNIATVTINIAPPPCDSGMDVVFIFDYTGSMGSQIGAAKTGAGNIVATIAEQSRPNAYRLGIVLADEYTSGTVSSYSTAPAYTSLPLAQRIINTGFNSTRYQWLTAMEIMSDNNVDSFKAQLNKLNNPAGGLNLGSGVGAPEPTDMALSRVVERDFAGRFRDGVAKYVIIITDITPGGNDDVANDVDVAEIDRLKGICVGKSIKVIVLGDGVNSQINGRYIWRELANGTGGSWNSSYNASAIQAAIVNGCGGSK</sequence>
<comment type="caution">
    <text evidence="2">The sequence shown here is derived from an EMBL/GenBank/DDBJ whole genome shotgun (WGS) entry which is preliminary data.</text>
</comment>
<proteinExistence type="predicted"/>
<dbReference type="InterPro" id="IPR002035">
    <property type="entry name" value="VWF_A"/>
</dbReference>
<dbReference type="PROSITE" id="PS50234">
    <property type="entry name" value="VWFA"/>
    <property type="match status" value="1"/>
</dbReference>
<keyword evidence="3" id="KW-1185">Reference proteome</keyword>
<name>A0ABS8A3K7_9FLAO</name>
<reference evidence="2 3" key="1">
    <citation type="submission" date="2021-09" db="EMBL/GenBank/DDBJ databases">
        <title>Genome sequencing and assembly of Chryseobacterium sp. RG1.</title>
        <authorList>
            <person name="Chhetri G."/>
        </authorList>
    </citation>
    <scope>NUCLEOTIDE SEQUENCE [LARGE SCALE GENOMIC DNA]</scope>
    <source>
        <strain evidence="2 3">RG1</strain>
    </source>
</reference>
<evidence type="ECO:0000313" key="2">
    <source>
        <dbReference type="EMBL" id="MCA6067898.1"/>
    </source>
</evidence>
<organism evidence="2 3">
    <name type="scientific">Chryseobacterium tagetis</name>
    <dbReference type="NCBI Taxonomy" id="2801334"/>
    <lineage>
        <taxon>Bacteria</taxon>
        <taxon>Pseudomonadati</taxon>
        <taxon>Bacteroidota</taxon>
        <taxon>Flavobacteriia</taxon>
        <taxon>Flavobacteriales</taxon>
        <taxon>Weeksellaceae</taxon>
        <taxon>Chryseobacterium group</taxon>
        <taxon>Chryseobacterium</taxon>
    </lineage>
</organism>
<gene>
    <name evidence="2" type="ORF">JI747_011955</name>
</gene>
<dbReference type="SUPFAM" id="SSF53300">
    <property type="entry name" value="vWA-like"/>
    <property type="match status" value="1"/>
</dbReference>